<dbReference type="GO" id="GO:0009307">
    <property type="term" value="P:DNA restriction-modification system"/>
    <property type="evidence" value="ECO:0007669"/>
    <property type="project" value="InterPro"/>
</dbReference>
<dbReference type="CDD" id="cd22315">
    <property type="entry name" value="BsoBI-like"/>
    <property type="match status" value="1"/>
</dbReference>
<gene>
    <name evidence="1" type="primary">avaIR</name>
    <name evidence="1" type="ORF">MNV_1110024</name>
</gene>
<dbReference type="InterPro" id="IPR011335">
    <property type="entry name" value="Restrct_endonuc-II-like"/>
</dbReference>
<dbReference type="RefSeq" id="WP_096203675.1">
    <property type="nucleotide sequence ID" value="NZ_FZMP01000015.1"/>
</dbReference>
<keyword evidence="2" id="KW-1185">Reference proteome</keyword>
<dbReference type="Pfam" id="PF09194">
    <property type="entry name" value="Endonuc-BsobI"/>
    <property type="match status" value="1"/>
</dbReference>
<dbReference type="InterPro" id="IPR043091">
    <property type="entry name" value="Restr_endonucII_AvaI/BsoBI_hel"/>
</dbReference>
<proteinExistence type="predicted"/>
<keyword evidence="1" id="KW-0378">Hydrolase</keyword>
<dbReference type="AlphaFoldDB" id="A0A284VJ59"/>
<dbReference type="Gene3D" id="3.40.91.10">
    <property type="match status" value="1"/>
</dbReference>
<evidence type="ECO:0000313" key="1">
    <source>
        <dbReference type="EMBL" id="SNQ59280.1"/>
    </source>
</evidence>
<dbReference type="GO" id="GO:0009036">
    <property type="term" value="F:type II site-specific deoxyribonuclease activity"/>
    <property type="evidence" value="ECO:0007669"/>
    <property type="project" value="UniProtKB-EC"/>
</dbReference>
<dbReference type="InterPro" id="IPR015277">
    <property type="entry name" value="Restrct_endonuc_II_AvaI/BsoBI"/>
</dbReference>
<dbReference type="Gene3D" id="1.10.238.90">
    <property type="entry name" value="Restriction endonuclease BsobI, helical domain"/>
    <property type="match status" value="1"/>
</dbReference>
<dbReference type="EMBL" id="FZMP01000015">
    <property type="protein sequence ID" value="SNQ59280.1"/>
    <property type="molecule type" value="Genomic_DNA"/>
</dbReference>
<dbReference type="EC" id="3.1.21.4" evidence="1"/>
<reference evidence="2" key="1">
    <citation type="submission" date="2017-06" db="EMBL/GenBank/DDBJ databases">
        <authorList>
            <person name="Cremers G."/>
        </authorList>
    </citation>
    <scope>NUCLEOTIDE SEQUENCE [LARGE SCALE GENOMIC DNA]</scope>
</reference>
<sequence length="318" mass="34529">MPTDKPHRQHLTNSKSLITTYEETRAGFVALALEKNRRATPLIEEARSLKAAASKISTPASLINIAGIQAALLTAAGVSNKAAGHMEPADQKEAIQGLIKQFLEPAGPDFVEELVFRFLLTRGDALGGSMRNVGGALAQRKLTRAIIATLSVAGISYDWFSTKSNTWIHGTEDDPDIELDATGLSWSSGGQNRSVRYNLTVPFLKKNVDLCLFNCRCQELSISYGNPALYIALGELKGGIDPAGADEHWKTSRTSLSRIRLVFADRGLSPHLFFVGAAIENSMAEEIWLQLEDGTLCNAANLTDANQVASLCRWLCNL</sequence>
<dbReference type="SUPFAM" id="SSF52980">
    <property type="entry name" value="Restriction endonuclease-like"/>
    <property type="match status" value="1"/>
</dbReference>
<dbReference type="Proteomes" id="UP000218615">
    <property type="component" value="Unassembled WGS sequence"/>
</dbReference>
<name>A0A284VJ59_9EURY</name>
<organism evidence="1 2">
    <name type="scientific">Candidatus Methanoperedens nitratireducens</name>
    <dbReference type="NCBI Taxonomy" id="1392998"/>
    <lineage>
        <taxon>Archaea</taxon>
        <taxon>Methanobacteriati</taxon>
        <taxon>Methanobacteriota</taxon>
        <taxon>Stenosarchaea group</taxon>
        <taxon>Methanomicrobia</taxon>
        <taxon>Methanosarcinales</taxon>
        <taxon>ANME-2 cluster</taxon>
        <taxon>Candidatus Methanoperedentaceae</taxon>
        <taxon>Candidatus Methanoperedens</taxon>
    </lineage>
</organism>
<accession>A0A284VJ59</accession>
<dbReference type="GO" id="GO:0003677">
    <property type="term" value="F:DNA binding"/>
    <property type="evidence" value="ECO:0007669"/>
    <property type="project" value="InterPro"/>
</dbReference>
<evidence type="ECO:0000313" key="2">
    <source>
        <dbReference type="Proteomes" id="UP000218615"/>
    </source>
</evidence>
<protein>
    <submittedName>
        <fullName evidence="1">Type-2 restriction enzyme AvaI</fullName>
        <ecNumber evidence="1">3.1.21.4</ecNumber>
    </submittedName>
</protein>